<dbReference type="Pfam" id="PF20226">
    <property type="entry name" value="DUF6585"/>
    <property type="match status" value="1"/>
</dbReference>
<proteinExistence type="predicted"/>
<protein>
    <submittedName>
        <fullName evidence="1">Uncharacterized protein</fullName>
    </submittedName>
</protein>
<dbReference type="Proteomes" id="UP001519309">
    <property type="component" value="Unassembled WGS sequence"/>
</dbReference>
<dbReference type="EMBL" id="JAGGLP010000001">
    <property type="protein sequence ID" value="MBP2047599.1"/>
    <property type="molecule type" value="Genomic_DNA"/>
</dbReference>
<reference evidence="1 2" key="1">
    <citation type="submission" date="2021-03" db="EMBL/GenBank/DDBJ databases">
        <title>Genomic Encyclopedia of Type Strains, Phase IV (KMG-IV): sequencing the most valuable type-strain genomes for metagenomic binning, comparative biology and taxonomic classification.</title>
        <authorList>
            <person name="Goeker M."/>
        </authorList>
    </citation>
    <scope>NUCLEOTIDE SEQUENCE [LARGE SCALE GENOMIC DNA]</scope>
    <source>
        <strain evidence="1 2">DSM 40499</strain>
    </source>
</reference>
<comment type="caution">
    <text evidence="1">The sequence shown here is derived from an EMBL/GenBank/DDBJ whole genome shotgun (WGS) entry which is preliminary data.</text>
</comment>
<name>A0ABS4LJX8_9ACTN</name>
<organism evidence="1 2">
    <name type="scientific">Streptomyces griseochromogenes</name>
    <dbReference type="NCBI Taxonomy" id="68214"/>
    <lineage>
        <taxon>Bacteria</taxon>
        <taxon>Bacillati</taxon>
        <taxon>Actinomycetota</taxon>
        <taxon>Actinomycetes</taxon>
        <taxon>Kitasatosporales</taxon>
        <taxon>Streptomycetaceae</taxon>
        <taxon>Streptomyces</taxon>
    </lineage>
</organism>
<sequence>MTQGMSQDREEELLLARVSEAAGRARLGRRRATYRAPATVPGVRRRRRSGGGKGTSAGARLDFYEHGVTVALDGRIHVIRYDTTVVRRRRVLSTRGITRACVLTDIDGEWIVLRGGAFGHPQVWVPEIRRAVTEAQVPRALAALARGARLTFGPVWITKDGIGSGRVSLRWPQIERIEIRNGSAAVRVGGRWEVWGSLASGIPNPFVFHALAEHLAGRARTDMPDD</sequence>
<keyword evidence="2" id="KW-1185">Reference proteome</keyword>
<evidence type="ECO:0000313" key="2">
    <source>
        <dbReference type="Proteomes" id="UP001519309"/>
    </source>
</evidence>
<dbReference type="RefSeq" id="WP_237281698.1">
    <property type="nucleotide sequence ID" value="NZ_CP016279.1"/>
</dbReference>
<gene>
    <name evidence="1" type="ORF">J2Z21_000521</name>
</gene>
<dbReference type="InterPro" id="IPR046492">
    <property type="entry name" value="DUF6585"/>
</dbReference>
<evidence type="ECO:0000313" key="1">
    <source>
        <dbReference type="EMBL" id="MBP2047599.1"/>
    </source>
</evidence>
<accession>A0ABS4LJX8</accession>